<dbReference type="GO" id="GO:0030964">
    <property type="term" value="C:NADH dehydrogenase complex"/>
    <property type="evidence" value="ECO:0007669"/>
    <property type="project" value="TreeGrafter"/>
</dbReference>
<accession>Q9G4B9</accession>
<proteinExistence type="inferred from homology"/>
<feature type="transmembrane region" description="Helical" evidence="7">
    <location>
        <begin position="6"/>
        <end position="26"/>
    </location>
</feature>
<evidence type="ECO:0000256" key="5">
    <source>
        <dbReference type="ARBA" id="ARBA00022989"/>
    </source>
</evidence>
<keyword evidence="3" id="KW-0813">Transport</keyword>
<evidence type="ECO:0000256" key="1">
    <source>
        <dbReference type="ARBA" id="ARBA00004141"/>
    </source>
</evidence>
<dbReference type="PANTHER" id="PTHR11434:SF16">
    <property type="entry name" value="NADH-UBIQUINONE OXIDOREDUCTASE CHAIN 4L"/>
    <property type="match status" value="1"/>
</dbReference>
<evidence type="ECO:0000313" key="8">
    <source>
        <dbReference type="EMBL" id="AAG23681.1"/>
    </source>
</evidence>
<dbReference type="NCBIfam" id="NF004323">
    <property type="entry name" value="PRK05715.1-5"/>
    <property type="match status" value="1"/>
</dbReference>
<evidence type="ECO:0000256" key="4">
    <source>
        <dbReference type="ARBA" id="ARBA00022692"/>
    </source>
</evidence>
<keyword evidence="8" id="KW-0560">Oxidoreductase</keyword>
<evidence type="ECO:0000256" key="7">
    <source>
        <dbReference type="SAM" id="Phobius"/>
    </source>
</evidence>
<reference evidence="8" key="1">
    <citation type="submission" date="2000-12" db="EMBL/GenBank/DDBJ databases">
        <title>Phylogenetic relationships of stramenopile algae, based on complete mitochondrial genome sequences.</title>
        <authorList>
            <person name="Burger G."/>
            <person name="Lang B.F."/>
            <person name="Gray W.M.M.W."/>
        </authorList>
    </citation>
    <scope>NUCLEOTIDE SEQUENCE</scope>
</reference>
<evidence type="ECO:0000256" key="2">
    <source>
        <dbReference type="ARBA" id="ARBA00010519"/>
    </source>
</evidence>
<dbReference type="InterPro" id="IPR001133">
    <property type="entry name" value="NADH_UbQ_OxRdtase_chain4L/K"/>
</dbReference>
<dbReference type="Gene3D" id="1.10.287.3510">
    <property type="match status" value="1"/>
</dbReference>
<dbReference type="NCBIfam" id="NF004320">
    <property type="entry name" value="PRK05715.1-2"/>
    <property type="match status" value="1"/>
</dbReference>
<evidence type="ECO:0000256" key="6">
    <source>
        <dbReference type="ARBA" id="ARBA00023136"/>
    </source>
</evidence>
<dbReference type="HAMAP" id="MF_01456">
    <property type="entry name" value="NDH1_NuoK"/>
    <property type="match status" value="1"/>
</dbReference>
<comment type="subcellular location">
    <subcellularLocation>
        <location evidence="1">Membrane</location>
        <topology evidence="1">Multi-pass membrane protein</topology>
    </subcellularLocation>
</comment>
<protein>
    <submittedName>
        <fullName evidence="8">NADH dehydrogenase subunit 4L</fullName>
        <ecNumber evidence="8">1.6.5.3</ecNumber>
    </submittedName>
</protein>
<keyword evidence="4 7" id="KW-0812">Transmembrane</keyword>
<dbReference type="NCBIfam" id="NF004321">
    <property type="entry name" value="PRK05715.1-3"/>
    <property type="match status" value="1"/>
</dbReference>
<dbReference type="InterPro" id="IPR039428">
    <property type="entry name" value="NUOK/Mnh_C1-like"/>
</dbReference>
<feature type="transmembrane region" description="Helical" evidence="7">
    <location>
        <begin position="33"/>
        <end position="52"/>
    </location>
</feature>
<feature type="transmembrane region" description="Helical" evidence="7">
    <location>
        <begin position="64"/>
        <end position="87"/>
    </location>
</feature>
<sequence>MIKVNFLFFIFLSSFIFIIGLTGIILNKRNILLTLLSIELILLAININFIFYSIYIDDFFGQLFALYILTVAAAESAIGLTILVIYYRVQNTLDIRVINLLQA</sequence>
<organism evidence="8">
    <name type="scientific">Thraustochytrium aureum</name>
    <dbReference type="NCBI Taxonomy" id="42467"/>
    <lineage>
        <taxon>Eukaryota</taxon>
        <taxon>Sar</taxon>
        <taxon>Stramenopiles</taxon>
        <taxon>Bigyra</taxon>
        <taxon>Labyrinthulomycetes</taxon>
        <taxon>Thraustochytrida</taxon>
        <taxon>Thraustochytriidae</taxon>
        <taxon>Thraustochytrium</taxon>
    </lineage>
</organism>
<geneLocation type="mitochondrion" evidence="8"/>
<dbReference type="PANTHER" id="PTHR11434">
    <property type="entry name" value="NADH-UBIQUINONE OXIDOREDUCTASE SUBUNIT ND4L"/>
    <property type="match status" value="1"/>
</dbReference>
<dbReference type="GO" id="GO:0016651">
    <property type="term" value="F:oxidoreductase activity, acting on NAD(P)H"/>
    <property type="evidence" value="ECO:0007669"/>
    <property type="project" value="InterPro"/>
</dbReference>
<dbReference type="EMBL" id="AF288091">
    <property type="protein sequence ID" value="AAG23681.1"/>
    <property type="molecule type" value="Genomic_DNA"/>
</dbReference>
<name>Q9G4B9_9STRA</name>
<evidence type="ECO:0000256" key="3">
    <source>
        <dbReference type="ARBA" id="ARBA00022448"/>
    </source>
</evidence>
<dbReference type="GO" id="GO:0042773">
    <property type="term" value="P:ATP synthesis coupled electron transport"/>
    <property type="evidence" value="ECO:0007669"/>
    <property type="project" value="InterPro"/>
</dbReference>
<comment type="similarity">
    <text evidence="2">Belongs to the complex I subunit 4L family.</text>
</comment>
<dbReference type="AlphaFoldDB" id="Q9G4B9"/>
<dbReference type="EC" id="1.6.5.3" evidence="8"/>
<keyword evidence="6 7" id="KW-0472">Membrane</keyword>
<gene>
    <name evidence="8" type="primary">nad4L</name>
</gene>
<keyword evidence="8" id="KW-0496">Mitochondrion</keyword>
<keyword evidence="5 7" id="KW-1133">Transmembrane helix</keyword>
<dbReference type="Pfam" id="PF00420">
    <property type="entry name" value="Oxidored_q2"/>
    <property type="match status" value="1"/>
</dbReference>